<reference evidence="1 2" key="1">
    <citation type="submission" date="2017-01" db="EMBL/GenBank/DDBJ databases">
        <authorList>
            <consortium name="Urmite Genomes"/>
        </authorList>
    </citation>
    <scope>NUCLEOTIDE SEQUENCE [LARGE SCALE GENOMIC DNA]</scope>
    <source>
        <strain evidence="1 2">AB308</strain>
    </source>
</reference>
<proteinExistence type="predicted"/>
<gene>
    <name evidence="1" type="ORF">MTAB308_3439</name>
</gene>
<evidence type="ECO:0000313" key="1">
    <source>
        <dbReference type="EMBL" id="SPM29941.1"/>
    </source>
</evidence>
<protein>
    <submittedName>
        <fullName evidence="1">Uncharacterized protein</fullName>
    </submittedName>
</protein>
<sequence length="54" mass="5827">MADWNVIVEYGLITGLLCPACQTPEENVEAAVNEATLDYTMIGDRLAGRPKGLC</sequence>
<evidence type="ECO:0000313" key="2">
    <source>
        <dbReference type="Proteomes" id="UP000241595"/>
    </source>
</evidence>
<name>A0A2U3NEH4_9MYCO</name>
<dbReference type="STRING" id="1841859.GCA_900157385_03441"/>
<organism evidence="1 2">
    <name type="scientific">Mycobacterium terramassiliense</name>
    <dbReference type="NCBI Taxonomy" id="1841859"/>
    <lineage>
        <taxon>Bacteria</taxon>
        <taxon>Bacillati</taxon>
        <taxon>Actinomycetota</taxon>
        <taxon>Actinomycetes</taxon>
        <taxon>Mycobacteriales</taxon>
        <taxon>Mycobacteriaceae</taxon>
        <taxon>Mycobacterium</taxon>
    </lineage>
</organism>
<dbReference type="AlphaFoldDB" id="A0A2U3NEH4"/>
<dbReference type="RefSeq" id="WP_173842199.1">
    <property type="nucleotide sequence ID" value="NZ_LT717701.1"/>
</dbReference>
<keyword evidence="2" id="KW-1185">Reference proteome</keyword>
<dbReference type="Proteomes" id="UP000241595">
    <property type="component" value="Unassembled WGS sequence"/>
</dbReference>
<accession>A0A2U3NEH4</accession>
<dbReference type="EMBL" id="FTRV01000015">
    <property type="protein sequence ID" value="SPM29941.1"/>
    <property type="molecule type" value="Genomic_DNA"/>
</dbReference>